<dbReference type="Gene3D" id="1.10.540.10">
    <property type="entry name" value="Acyl-CoA dehydrogenase/oxidase, N-terminal domain"/>
    <property type="match status" value="1"/>
</dbReference>
<evidence type="ECO:0000256" key="1">
    <source>
        <dbReference type="ARBA" id="ARBA00001974"/>
    </source>
</evidence>
<dbReference type="SUPFAM" id="SSF56645">
    <property type="entry name" value="Acyl-CoA dehydrogenase NM domain-like"/>
    <property type="match status" value="1"/>
</dbReference>
<dbReference type="FunFam" id="1.10.540.10:FF:000007">
    <property type="entry name" value="Isovaleryl-CoA dehydrogenase, mitochondrial"/>
    <property type="match status" value="1"/>
</dbReference>
<dbReference type="GO" id="GO:0008470">
    <property type="term" value="F:3-methylbutanoyl-CoA dehydrogenase activity"/>
    <property type="evidence" value="ECO:0007669"/>
    <property type="project" value="TreeGrafter"/>
</dbReference>
<feature type="domain" description="Acyl-CoA oxidase/dehydrogenase middle" evidence="4">
    <location>
        <begin position="176"/>
        <end position="272"/>
    </location>
</feature>
<reference evidence="6 7" key="1">
    <citation type="submission" date="2019-08" db="EMBL/GenBank/DDBJ databases">
        <title>Whole genome of Aphis craccivora.</title>
        <authorList>
            <person name="Voronova N.V."/>
            <person name="Shulinski R.S."/>
            <person name="Bandarenka Y.V."/>
            <person name="Zhorov D.G."/>
            <person name="Warner D."/>
        </authorList>
    </citation>
    <scope>NUCLEOTIDE SEQUENCE [LARGE SCALE GENOMIC DNA]</scope>
    <source>
        <strain evidence="6">180601</strain>
        <tissue evidence="6">Whole Body</tissue>
    </source>
</reference>
<evidence type="ECO:0000313" key="7">
    <source>
        <dbReference type="Proteomes" id="UP000478052"/>
    </source>
</evidence>
<keyword evidence="3" id="KW-0274">FAD</keyword>
<organism evidence="6 7">
    <name type="scientific">Aphis craccivora</name>
    <name type="common">Cowpea aphid</name>
    <dbReference type="NCBI Taxonomy" id="307492"/>
    <lineage>
        <taxon>Eukaryota</taxon>
        <taxon>Metazoa</taxon>
        <taxon>Ecdysozoa</taxon>
        <taxon>Arthropoda</taxon>
        <taxon>Hexapoda</taxon>
        <taxon>Insecta</taxon>
        <taxon>Pterygota</taxon>
        <taxon>Neoptera</taxon>
        <taxon>Paraneoptera</taxon>
        <taxon>Hemiptera</taxon>
        <taxon>Sternorrhyncha</taxon>
        <taxon>Aphidomorpha</taxon>
        <taxon>Aphidoidea</taxon>
        <taxon>Aphididae</taxon>
        <taxon>Aphidini</taxon>
        <taxon>Aphis</taxon>
        <taxon>Aphis</taxon>
    </lineage>
</organism>
<dbReference type="GO" id="GO:0050660">
    <property type="term" value="F:flavin adenine dinucleotide binding"/>
    <property type="evidence" value="ECO:0007669"/>
    <property type="project" value="InterPro"/>
</dbReference>
<comment type="cofactor">
    <cofactor evidence="1">
        <name>FAD</name>
        <dbReference type="ChEBI" id="CHEBI:57692"/>
    </cofactor>
</comment>
<dbReference type="InterPro" id="IPR046373">
    <property type="entry name" value="Acyl-CoA_Oxase/DH_mid-dom_sf"/>
</dbReference>
<feature type="domain" description="Acyl-CoA dehydrogenase/oxidase N-terminal" evidence="5">
    <location>
        <begin position="63"/>
        <end position="172"/>
    </location>
</feature>
<evidence type="ECO:0000256" key="2">
    <source>
        <dbReference type="ARBA" id="ARBA00022630"/>
    </source>
</evidence>
<dbReference type="GO" id="GO:0006552">
    <property type="term" value="P:L-leucine catabolic process"/>
    <property type="evidence" value="ECO:0007669"/>
    <property type="project" value="TreeGrafter"/>
</dbReference>
<dbReference type="GO" id="GO:0005739">
    <property type="term" value="C:mitochondrion"/>
    <property type="evidence" value="ECO:0007669"/>
    <property type="project" value="TreeGrafter"/>
</dbReference>
<evidence type="ECO:0000259" key="5">
    <source>
        <dbReference type="Pfam" id="PF02771"/>
    </source>
</evidence>
<evidence type="ECO:0000313" key="6">
    <source>
        <dbReference type="EMBL" id="KAF0750152.1"/>
    </source>
</evidence>
<dbReference type="InterPro" id="IPR006091">
    <property type="entry name" value="Acyl-CoA_Oxase/DH_mid-dom"/>
</dbReference>
<dbReference type="Proteomes" id="UP000478052">
    <property type="component" value="Unassembled WGS sequence"/>
</dbReference>
<dbReference type="InterPro" id="IPR006089">
    <property type="entry name" value="Acyl-CoA_DH_CS"/>
</dbReference>
<gene>
    <name evidence="6" type="ORF">FWK35_00029512</name>
</gene>
<dbReference type="EMBL" id="VUJU01005823">
    <property type="protein sequence ID" value="KAF0750152.1"/>
    <property type="molecule type" value="Genomic_DNA"/>
</dbReference>
<dbReference type="InterPro" id="IPR013786">
    <property type="entry name" value="AcylCoA_DH/ox_N"/>
</dbReference>
<dbReference type="Pfam" id="PF02771">
    <property type="entry name" value="Acyl-CoA_dh_N"/>
    <property type="match status" value="1"/>
</dbReference>
<comment type="caution">
    <text evidence="6">The sequence shown here is derived from an EMBL/GenBank/DDBJ whole genome shotgun (WGS) entry which is preliminary data.</text>
</comment>
<sequence>MNSSVVRFGSFLFTRSCQRSIARRCLSHYPIDDVLFNLSDEQIQNQDTIRLKTLNLTNFVYLQLRKTVFDYAQREIAPKAAEIDKTNTFNDLRKCWLELGSLGLLGITIPTEYEGTGGSYTDHVIATEEISRASGSVGLSYAANTNLCMNQIRLNGTHEQKLKYLPPLCKGQAIGALAMSEHGSGSDVVSMKLKAERKGSHYILNGNKFWITNGPDADVLVVYARTNPNTKKQHGITAFIIEKSFEGFTTGPKLDKLGMRGSNTCELIFQDCKVPGKYTGPLQGFSGSVC</sequence>
<keyword evidence="7" id="KW-1185">Reference proteome</keyword>
<name>A0A6G0Y713_APHCR</name>
<keyword evidence="2" id="KW-0285">Flavoprotein</keyword>
<dbReference type="AlphaFoldDB" id="A0A6G0Y713"/>
<evidence type="ECO:0000256" key="3">
    <source>
        <dbReference type="ARBA" id="ARBA00022827"/>
    </source>
</evidence>
<dbReference type="PANTHER" id="PTHR43884:SF12">
    <property type="entry name" value="ISOVALERYL-COA DEHYDROGENASE, MITOCHONDRIAL-RELATED"/>
    <property type="match status" value="1"/>
</dbReference>
<dbReference type="InterPro" id="IPR037069">
    <property type="entry name" value="AcylCoA_DH/ox_N_sf"/>
</dbReference>
<dbReference type="OrthoDB" id="9988775at2759"/>
<protein>
    <submittedName>
        <fullName evidence="6">Isovaleryl-CoA dehydrogenase, mitochondrial</fullName>
    </submittedName>
</protein>
<dbReference type="PROSITE" id="PS00072">
    <property type="entry name" value="ACYL_COA_DH_1"/>
    <property type="match status" value="1"/>
</dbReference>
<dbReference type="Gene3D" id="2.40.110.10">
    <property type="entry name" value="Butyryl-CoA Dehydrogenase, subunit A, domain 2"/>
    <property type="match status" value="1"/>
</dbReference>
<dbReference type="PANTHER" id="PTHR43884">
    <property type="entry name" value="ACYL-COA DEHYDROGENASE"/>
    <property type="match status" value="1"/>
</dbReference>
<dbReference type="InterPro" id="IPR009100">
    <property type="entry name" value="AcylCoA_DH/oxidase_NM_dom_sf"/>
</dbReference>
<dbReference type="Pfam" id="PF02770">
    <property type="entry name" value="Acyl-CoA_dh_M"/>
    <property type="match status" value="1"/>
</dbReference>
<dbReference type="FunFam" id="2.40.110.10:FF:000004">
    <property type="entry name" value="Isovaleryl-CoA dehydrogenase, mitochondrial"/>
    <property type="match status" value="1"/>
</dbReference>
<proteinExistence type="predicted"/>
<evidence type="ECO:0000259" key="4">
    <source>
        <dbReference type="Pfam" id="PF02770"/>
    </source>
</evidence>
<accession>A0A6G0Y713</accession>